<organism evidence="3 4">
    <name type="scientific">Saccharopolyspora taberi</name>
    <dbReference type="NCBI Taxonomy" id="60895"/>
    <lineage>
        <taxon>Bacteria</taxon>
        <taxon>Bacillati</taxon>
        <taxon>Actinomycetota</taxon>
        <taxon>Actinomycetes</taxon>
        <taxon>Pseudonocardiales</taxon>
        <taxon>Pseudonocardiaceae</taxon>
        <taxon>Saccharopolyspora</taxon>
    </lineage>
</organism>
<feature type="region of interest" description="Disordered" evidence="1">
    <location>
        <begin position="110"/>
        <end position="129"/>
    </location>
</feature>
<feature type="chain" id="PRO_5045354456" description="DUF3558 domain-containing protein" evidence="2">
    <location>
        <begin position="30"/>
        <end position="205"/>
    </location>
</feature>
<evidence type="ECO:0000256" key="2">
    <source>
        <dbReference type="SAM" id="SignalP"/>
    </source>
</evidence>
<evidence type="ECO:0000256" key="1">
    <source>
        <dbReference type="SAM" id="MobiDB-lite"/>
    </source>
</evidence>
<accession>A0ABN3VJ30</accession>
<keyword evidence="4" id="KW-1185">Reference proteome</keyword>
<dbReference type="RefSeq" id="WP_344684017.1">
    <property type="nucleotide sequence ID" value="NZ_BAAAUX010000021.1"/>
</dbReference>
<reference evidence="3 4" key="1">
    <citation type="journal article" date="2019" name="Int. J. Syst. Evol. Microbiol.">
        <title>The Global Catalogue of Microorganisms (GCM) 10K type strain sequencing project: providing services to taxonomists for standard genome sequencing and annotation.</title>
        <authorList>
            <consortium name="The Broad Institute Genomics Platform"/>
            <consortium name="The Broad Institute Genome Sequencing Center for Infectious Disease"/>
            <person name="Wu L."/>
            <person name="Ma J."/>
        </authorList>
    </citation>
    <scope>NUCLEOTIDE SEQUENCE [LARGE SCALE GENOMIC DNA]</scope>
    <source>
        <strain evidence="3 4">JCM 9383</strain>
    </source>
</reference>
<dbReference type="PROSITE" id="PS51257">
    <property type="entry name" value="PROKAR_LIPOPROTEIN"/>
    <property type="match status" value="1"/>
</dbReference>
<comment type="caution">
    <text evidence="3">The sequence shown here is derived from an EMBL/GenBank/DDBJ whole genome shotgun (WGS) entry which is preliminary data.</text>
</comment>
<name>A0ABN3VJ30_9PSEU</name>
<proteinExistence type="predicted"/>
<dbReference type="EMBL" id="BAAAUX010000021">
    <property type="protein sequence ID" value="GAA2810247.1"/>
    <property type="molecule type" value="Genomic_DNA"/>
</dbReference>
<keyword evidence="2" id="KW-0732">Signal</keyword>
<gene>
    <name evidence="3" type="ORF">GCM10010470_51930</name>
</gene>
<sequence length="205" mass="21914">MPRLTANTRTPILLIAVFLLASCSGRAPAEPGYRELPNPCQLVGPPSAADLVGPAESELSGFDEPDPEAKSTSTSQACVWDSRAAPGWGEIVLVNLRVQVTIHLLQDGSPAVEPAKDSSQLQEHSMQAAPPPLALGDQSFVRYTDQSGVQTSSFYFRKANVEVTVHYRGQGENFTGAEVNKPREELENAVHGVAAEALEKLGPPK</sequence>
<dbReference type="Proteomes" id="UP001500979">
    <property type="component" value="Unassembled WGS sequence"/>
</dbReference>
<feature type="signal peptide" evidence="2">
    <location>
        <begin position="1"/>
        <end position="29"/>
    </location>
</feature>
<evidence type="ECO:0000313" key="3">
    <source>
        <dbReference type="EMBL" id="GAA2810247.1"/>
    </source>
</evidence>
<evidence type="ECO:0008006" key="5">
    <source>
        <dbReference type="Google" id="ProtNLM"/>
    </source>
</evidence>
<protein>
    <recommendedName>
        <fullName evidence="5">DUF3558 domain-containing protein</fullName>
    </recommendedName>
</protein>
<feature type="region of interest" description="Disordered" evidence="1">
    <location>
        <begin position="53"/>
        <end position="75"/>
    </location>
</feature>
<evidence type="ECO:0000313" key="4">
    <source>
        <dbReference type="Proteomes" id="UP001500979"/>
    </source>
</evidence>